<name>A0ACC0PLZ0_RHOML</name>
<proteinExistence type="predicted"/>
<comment type="caution">
    <text evidence="1">The sequence shown here is derived from an EMBL/GenBank/DDBJ whole genome shotgun (WGS) entry which is preliminary data.</text>
</comment>
<evidence type="ECO:0000313" key="1">
    <source>
        <dbReference type="EMBL" id="KAI8566545.1"/>
    </source>
</evidence>
<keyword evidence="2" id="KW-1185">Reference proteome</keyword>
<protein>
    <submittedName>
        <fullName evidence="1">Uncharacterized protein</fullName>
    </submittedName>
</protein>
<accession>A0ACC0PLZ0</accession>
<organism evidence="1 2">
    <name type="scientific">Rhododendron molle</name>
    <name type="common">Chinese azalea</name>
    <name type="synonym">Azalea mollis</name>
    <dbReference type="NCBI Taxonomy" id="49168"/>
    <lineage>
        <taxon>Eukaryota</taxon>
        <taxon>Viridiplantae</taxon>
        <taxon>Streptophyta</taxon>
        <taxon>Embryophyta</taxon>
        <taxon>Tracheophyta</taxon>
        <taxon>Spermatophyta</taxon>
        <taxon>Magnoliopsida</taxon>
        <taxon>eudicotyledons</taxon>
        <taxon>Gunneridae</taxon>
        <taxon>Pentapetalae</taxon>
        <taxon>asterids</taxon>
        <taxon>Ericales</taxon>
        <taxon>Ericaceae</taxon>
        <taxon>Ericoideae</taxon>
        <taxon>Rhodoreae</taxon>
        <taxon>Rhododendron</taxon>
    </lineage>
</organism>
<dbReference type="EMBL" id="CM046389">
    <property type="protein sequence ID" value="KAI8566545.1"/>
    <property type="molecule type" value="Genomic_DNA"/>
</dbReference>
<gene>
    <name evidence="1" type="ORF">RHMOL_Rhmol02G0048900</name>
</gene>
<sequence length="569" mass="63331">MATPFHLPVTAAQVGTYFVGQYYQVLQHQPDLVHQFYSDASTMLRIEEHAREAASGMLQIHSLVMSLHYTGIEIKTAHSLESWNGGVLVMVSGSVLMKNFSGRRKFAQTFFLAPQEKGYFVLNDIFHFIDEEPFLHHPVAYLPQSSLDSKVHTPATIREPVPDYMLGGETQAREFVVPADVKENGRLDDYSYSEQQLQHIPEAENILEDNFAQSNGSLQSSMDPVPELLSAPVEEPVGEPQKHTYASIVRTFKSRLIQKSIATEILLDCYWKLQVTKGQPATPAPIQPSFNKSTPSASEWNSAPELPSEQTFPSSIAIENSGAEAAEEVSAVEDEGEVKSVYVRNLPLTVSALEIEEEFMKFGRLKPDAVAIRNRKDIGVCYAFVEFEDISGVHNAIQASTVQIAGHQVFIEGRRANRFNASRGGIGMYNGVSCNRKIVLKNISVFWGEVKEEGGGEAGVATIQQRYQGDVLVVGITAEEMATMETTTIDPGGMGITDQRHDKTEGFHKHQVNISQTEGLEDSSSFQVLGEVCILMVLKASILMRHNNFWFQFFFSLVSEGWEVMILHF</sequence>
<evidence type="ECO:0000313" key="2">
    <source>
        <dbReference type="Proteomes" id="UP001062846"/>
    </source>
</evidence>
<reference evidence="1" key="1">
    <citation type="submission" date="2022-02" db="EMBL/GenBank/DDBJ databases">
        <title>Plant Genome Project.</title>
        <authorList>
            <person name="Zhang R.-G."/>
        </authorList>
    </citation>
    <scope>NUCLEOTIDE SEQUENCE</scope>
    <source>
        <strain evidence="1">AT1</strain>
    </source>
</reference>
<dbReference type="Proteomes" id="UP001062846">
    <property type="component" value="Chromosome 2"/>
</dbReference>